<sequence length="146" mass="16413">MEKIPLKMRCIAFSFIVFLLTPLCIFIMYILVDELRDWSESPDILVFSSLSIAAGVIAPLFLIILVIISIEPIFKGRRASIMLQTACSKLLYLLMIIGFVVNLGFNYYYTGKLVEQGYTKCRGIPSGSMPGMATKYAKSESLCYLK</sequence>
<keyword evidence="1" id="KW-0472">Membrane</keyword>
<proteinExistence type="predicted"/>
<reference evidence="3 5" key="2">
    <citation type="submission" date="2018-09" db="EMBL/GenBank/DDBJ databases">
        <title>Yersinia kristensenii subsp. rochesterensis subsp. nov., Isolated from Human Feces.</title>
        <authorList>
            <person name="Cunningham S.A."/>
            <person name="Jeraldo P."/>
            <person name="Patel R."/>
        </authorList>
    </citation>
    <scope>NUCLEOTIDE SEQUENCE [LARGE SCALE GENOMIC DNA]</scope>
    <source>
        <strain evidence="3 5">ATCC BAA-2637</strain>
    </source>
</reference>
<dbReference type="Pfam" id="PF06836">
    <property type="entry name" value="DUF1240"/>
    <property type="match status" value="1"/>
</dbReference>
<keyword evidence="1" id="KW-0812">Transmembrane</keyword>
<feature type="transmembrane region" description="Helical" evidence="1">
    <location>
        <begin position="90"/>
        <end position="109"/>
    </location>
</feature>
<evidence type="ECO:0000256" key="1">
    <source>
        <dbReference type="SAM" id="Phobius"/>
    </source>
</evidence>
<dbReference type="EMBL" id="CP009997">
    <property type="protein sequence ID" value="AJJ36980.1"/>
    <property type="molecule type" value="Genomic_DNA"/>
</dbReference>
<name>A0A386HBX5_9GAMM</name>
<feature type="transmembrane region" description="Helical" evidence="1">
    <location>
        <begin position="12"/>
        <end position="32"/>
    </location>
</feature>
<dbReference type="Proteomes" id="UP000265864">
    <property type="component" value="Chromosome"/>
</dbReference>
<gene>
    <name evidence="2" type="ORF">CH54_1333</name>
    <name evidence="3" type="ORF">DXZ79_05775</name>
</gene>
<dbReference type="RefSeq" id="WP_050291473.1">
    <property type="nucleotide sequence ID" value="NZ_CABHXM010000036.1"/>
</dbReference>
<keyword evidence="1" id="KW-1133">Transmembrane helix</keyword>
<protein>
    <submittedName>
        <fullName evidence="3">DUF1240 domain-containing protein</fullName>
    </submittedName>
</protein>
<dbReference type="Proteomes" id="UP000031883">
    <property type="component" value="Chromosome"/>
</dbReference>
<dbReference type="InterPro" id="IPR010665">
    <property type="entry name" value="DUF1240"/>
</dbReference>
<organism evidence="3 5">
    <name type="scientific">Yersinia rochesterensis</name>
    <dbReference type="NCBI Taxonomy" id="1604335"/>
    <lineage>
        <taxon>Bacteria</taxon>
        <taxon>Pseudomonadati</taxon>
        <taxon>Pseudomonadota</taxon>
        <taxon>Gammaproteobacteria</taxon>
        <taxon>Enterobacterales</taxon>
        <taxon>Yersiniaceae</taxon>
        <taxon>Yersinia</taxon>
    </lineage>
</organism>
<keyword evidence="4" id="KW-1185">Reference proteome</keyword>
<dbReference type="EMBL" id="CP032482">
    <property type="protein sequence ID" value="AYD43277.1"/>
    <property type="molecule type" value="Genomic_DNA"/>
</dbReference>
<dbReference type="AlphaFoldDB" id="A0A386HBX5"/>
<dbReference type="GeneID" id="82550281"/>
<accession>A0A386HBX5</accession>
<evidence type="ECO:0000313" key="3">
    <source>
        <dbReference type="EMBL" id="AYD43277.1"/>
    </source>
</evidence>
<evidence type="ECO:0000313" key="4">
    <source>
        <dbReference type="Proteomes" id="UP000031883"/>
    </source>
</evidence>
<evidence type="ECO:0000313" key="2">
    <source>
        <dbReference type="EMBL" id="AJJ36980.1"/>
    </source>
</evidence>
<feature type="transmembrane region" description="Helical" evidence="1">
    <location>
        <begin position="44"/>
        <end position="70"/>
    </location>
</feature>
<evidence type="ECO:0000313" key="5">
    <source>
        <dbReference type="Proteomes" id="UP000265864"/>
    </source>
</evidence>
<reference evidence="2 4" key="1">
    <citation type="journal article" date="2015" name="Genome Announc.">
        <title>Thirty-Two Complete Genome Assemblies of Nine Yersinia Species, Including Y. pestis, Y. pseudotuberculosis, and Y. enterocolitica.</title>
        <authorList>
            <person name="Johnson S.L."/>
            <person name="Daligault H.E."/>
            <person name="Davenport K.W."/>
            <person name="Jaissle J."/>
            <person name="Frey K.G."/>
            <person name="Ladner J.T."/>
            <person name="Broomall S.M."/>
            <person name="Bishop-Lilly K.A."/>
            <person name="Bruce D.C."/>
            <person name="Coyne S.R."/>
            <person name="Gibbons H.S."/>
            <person name="Lo C.C."/>
            <person name="Munk A.C."/>
            <person name="Rosenzweig C.N."/>
            <person name="Koroleva G.I."/>
            <person name="Palacios G.F."/>
            <person name="Redden C.L."/>
            <person name="Xu Y."/>
            <person name="Minogue T.D."/>
            <person name="Chain P.S."/>
        </authorList>
    </citation>
    <scope>NUCLEOTIDE SEQUENCE [LARGE SCALE GENOMIC DNA]</scope>
    <source>
        <strain evidence="2 4">Y231</strain>
    </source>
</reference>